<organism evidence="1 2">
    <name type="scientific">Streptomyces albus</name>
    <dbReference type="NCBI Taxonomy" id="1888"/>
    <lineage>
        <taxon>Bacteria</taxon>
        <taxon>Bacillati</taxon>
        <taxon>Actinomycetota</taxon>
        <taxon>Actinomycetes</taxon>
        <taxon>Kitasatosporales</taxon>
        <taxon>Streptomycetaceae</taxon>
        <taxon>Streptomyces</taxon>
    </lineage>
</organism>
<dbReference type="InterPro" id="IPR027417">
    <property type="entry name" value="P-loop_NTPase"/>
</dbReference>
<protein>
    <submittedName>
        <fullName evidence="1">DUF2817 domain-containing protein</fullName>
    </submittedName>
</protein>
<dbReference type="InterPro" id="IPR001387">
    <property type="entry name" value="Cro/C1-type_HTH"/>
</dbReference>
<comment type="caution">
    <text evidence="1">The sequence shown here is derived from an EMBL/GenBank/DDBJ whole genome shotgun (WGS) entry which is preliminary data.</text>
</comment>
<dbReference type="PANTHER" id="PTHR37807:SF3">
    <property type="entry name" value="OS07G0160300 PROTEIN"/>
    <property type="match status" value="1"/>
</dbReference>
<evidence type="ECO:0000313" key="1">
    <source>
        <dbReference type="EMBL" id="TGG78453.1"/>
    </source>
</evidence>
<name>A0A8H1L747_9ACTN</name>
<proteinExistence type="predicted"/>
<dbReference type="EMBL" id="RCIY01000087">
    <property type="protein sequence ID" value="TGG78453.1"/>
    <property type="molecule type" value="Genomic_DNA"/>
</dbReference>
<evidence type="ECO:0000313" key="2">
    <source>
        <dbReference type="Proteomes" id="UP000298111"/>
    </source>
</evidence>
<dbReference type="PANTHER" id="PTHR37807">
    <property type="entry name" value="OS07G0160300 PROTEIN"/>
    <property type="match status" value="1"/>
</dbReference>
<accession>A0A8H1L747</accession>
<sequence>MSLCGGHHTRWSSIATSQRFVEVHAQRRSRVFNIDVHTGFDGCGLGSRAMTTTEGTRVGKHRAGWRPDRLREQREAHGLTLEKAGERLREVAERARLKGIPAANPQTLWQHEQGEVYPGPHYRRAYCLLYRATEPDLGFRAALPGEETSFQLTPMDDRLNGAHVLAVERAIHRIAPGSDEADHFDLQQRIIDAWKRRHTGGDPHRPVLILVGGFAGSGKTELARFFVQLTGWPLLDKDPLTRPLVERLLVALGGDANDRHTELYRKQVRPVEYDCLMQSAMANIRCGISTVLTAPFISEMTDRDWMQRLANRAAAMGVDVFPVWVRCDEESMREYIGFRSAARDAWKLARWDEYMATIDLDLRPAVPHLVVDNRLGTAVTLADQARQAMGAMYA</sequence>
<dbReference type="Proteomes" id="UP000298111">
    <property type="component" value="Unassembled WGS sequence"/>
</dbReference>
<dbReference type="Gene3D" id="3.40.50.300">
    <property type="entry name" value="P-loop containing nucleotide triphosphate hydrolases"/>
    <property type="match status" value="1"/>
</dbReference>
<dbReference type="Pfam" id="PF13671">
    <property type="entry name" value="AAA_33"/>
    <property type="match status" value="1"/>
</dbReference>
<dbReference type="SUPFAM" id="SSF52540">
    <property type="entry name" value="P-loop containing nucleoside triphosphate hydrolases"/>
    <property type="match status" value="1"/>
</dbReference>
<reference evidence="1 2" key="1">
    <citation type="submission" date="2018-10" db="EMBL/GenBank/DDBJ databases">
        <title>Isolation of pseudouridimycin from Streptomyces albus DSM 40763.</title>
        <authorList>
            <person name="Rosenqvist P."/>
            <person name="Metsae-Ketelae M."/>
            <person name="Virta P."/>
        </authorList>
    </citation>
    <scope>NUCLEOTIDE SEQUENCE [LARGE SCALE GENOMIC DNA]</scope>
    <source>
        <strain evidence="1 2">DSM 40763</strain>
    </source>
</reference>
<gene>
    <name evidence="1" type="ORF">D8771_24940</name>
</gene>
<dbReference type="AlphaFoldDB" id="A0A8H1L747"/>
<dbReference type="CDD" id="cd00093">
    <property type="entry name" value="HTH_XRE"/>
    <property type="match status" value="1"/>
</dbReference>